<organism evidence="2 3">
    <name type="scientific">Micromonospora sicca</name>
    <dbReference type="NCBI Taxonomy" id="2202420"/>
    <lineage>
        <taxon>Bacteria</taxon>
        <taxon>Bacillati</taxon>
        <taxon>Actinomycetota</taxon>
        <taxon>Actinomycetes</taxon>
        <taxon>Micromonosporales</taxon>
        <taxon>Micromonosporaceae</taxon>
        <taxon>Micromonospora</taxon>
    </lineage>
</organism>
<feature type="compositionally biased region" description="Low complexity" evidence="1">
    <location>
        <begin position="53"/>
        <end position="69"/>
    </location>
</feature>
<dbReference type="RefSeq" id="WP_109804630.1">
    <property type="nucleotide sequence ID" value="NZ_QGKS01000354.1"/>
</dbReference>
<gene>
    <name evidence="2" type="ORF">DKT69_28910</name>
</gene>
<dbReference type="Gene3D" id="3.10.520.10">
    <property type="entry name" value="ApbE-like domains"/>
    <property type="match status" value="1"/>
</dbReference>
<dbReference type="InterPro" id="IPR003374">
    <property type="entry name" value="ApbE-like_sf"/>
</dbReference>
<dbReference type="EMBL" id="QGKS01000354">
    <property type="protein sequence ID" value="PWR10442.1"/>
    <property type="molecule type" value="Genomic_DNA"/>
</dbReference>
<reference evidence="2 3" key="1">
    <citation type="submission" date="2018-05" db="EMBL/GenBank/DDBJ databases">
        <title>Micromonosporas from Atacama Desert.</title>
        <authorList>
            <person name="Carro L."/>
            <person name="Golinska P."/>
            <person name="Klenk H.-P."/>
            <person name="Goodfellow M."/>
        </authorList>
    </citation>
    <scope>NUCLEOTIDE SEQUENCE [LARGE SCALE GENOMIC DNA]</scope>
    <source>
        <strain evidence="2 3">4G51</strain>
    </source>
</reference>
<evidence type="ECO:0000313" key="2">
    <source>
        <dbReference type="EMBL" id="PWR10442.1"/>
    </source>
</evidence>
<proteinExistence type="predicted"/>
<dbReference type="AlphaFoldDB" id="A0A317D828"/>
<accession>A0A317D828</accession>
<feature type="region of interest" description="Disordered" evidence="1">
    <location>
        <begin position="49"/>
        <end position="69"/>
    </location>
</feature>
<comment type="caution">
    <text evidence="2">The sequence shown here is derived from an EMBL/GenBank/DDBJ whole genome shotgun (WGS) entry which is preliminary data.</text>
</comment>
<dbReference type="SUPFAM" id="SSF143631">
    <property type="entry name" value="ApbE-like"/>
    <property type="match status" value="1"/>
</dbReference>
<evidence type="ECO:0000256" key="1">
    <source>
        <dbReference type="SAM" id="MobiDB-lite"/>
    </source>
</evidence>
<protein>
    <submittedName>
        <fullName evidence="2">Uncharacterized protein</fullName>
    </submittedName>
</protein>
<name>A0A317D828_9ACTN</name>
<dbReference type="Proteomes" id="UP000246050">
    <property type="component" value="Unassembled WGS sequence"/>
</dbReference>
<evidence type="ECO:0000313" key="3">
    <source>
        <dbReference type="Proteomes" id="UP000246050"/>
    </source>
</evidence>
<sequence length="69" mass="6801">MGACDPRTGGAPASPWTAVAVAAPDATWAAMLAVAALVRGPDGPEWLAGQGVPAWPGAATPAPARRPSR</sequence>